<proteinExistence type="predicted"/>
<evidence type="ECO:0000256" key="3">
    <source>
        <dbReference type="ARBA" id="ARBA00022692"/>
    </source>
</evidence>
<evidence type="ECO:0000256" key="2">
    <source>
        <dbReference type="ARBA" id="ARBA00022448"/>
    </source>
</evidence>
<dbReference type="InterPro" id="IPR050352">
    <property type="entry name" value="ABCG_transporters"/>
</dbReference>
<evidence type="ECO:0000256" key="5">
    <source>
        <dbReference type="ARBA" id="ARBA00023136"/>
    </source>
</evidence>
<dbReference type="InterPro" id="IPR027417">
    <property type="entry name" value="P-loop_NTPase"/>
</dbReference>
<evidence type="ECO:0000259" key="6">
    <source>
        <dbReference type="Pfam" id="PF19055"/>
    </source>
</evidence>
<comment type="caution">
    <text evidence="7">The sequence shown here is derived from an EMBL/GenBank/DDBJ whole genome shotgun (WGS) entry which is preliminary data.</text>
</comment>
<name>A0ABQ5S584_9CHLO</name>
<dbReference type="PANTHER" id="PTHR48041">
    <property type="entry name" value="ABC TRANSPORTER G FAMILY MEMBER 28"/>
    <property type="match status" value="1"/>
</dbReference>
<dbReference type="Pfam" id="PF19055">
    <property type="entry name" value="ABC2_membrane_7"/>
    <property type="match status" value="1"/>
</dbReference>
<dbReference type="Proteomes" id="UP001165090">
    <property type="component" value="Unassembled WGS sequence"/>
</dbReference>
<keyword evidence="5" id="KW-0472">Membrane</keyword>
<dbReference type="PANTHER" id="PTHR48041:SF125">
    <property type="entry name" value="ABC TRANSPORTER G FAMILY"/>
    <property type="match status" value="1"/>
</dbReference>
<accession>A0ABQ5S584</accession>
<dbReference type="Gene3D" id="3.40.50.300">
    <property type="entry name" value="P-loop containing nucleotide triphosphate hydrolases"/>
    <property type="match status" value="1"/>
</dbReference>
<dbReference type="InterPro" id="IPR043926">
    <property type="entry name" value="ABCG_dom"/>
</dbReference>
<feature type="non-terminal residue" evidence="7">
    <location>
        <position position="1"/>
    </location>
</feature>
<sequence>LDEPTSGLDSTTALHLVQLLRQLAAGGRAIITTIHQPSSRLYRQLDVVMLLAEGHVMYSGDANLAADWFGHFGFALPYGVSLADFILDCATGQVVADQATAD</sequence>
<reference evidence="7 8" key="1">
    <citation type="journal article" date="2023" name="IScience">
        <title>Expanded male sex-determining region conserved during the evolution of homothallism in the green alga Volvox.</title>
        <authorList>
            <person name="Yamamoto K."/>
            <person name="Matsuzaki R."/>
            <person name="Mahakham W."/>
            <person name="Heman W."/>
            <person name="Sekimoto H."/>
            <person name="Kawachi M."/>
            <person name="Minakuchi Y."/>
            <person name="Toyoda A."/>
            <person name="Nozaki H."/>
        </authorList>
    </citation>
    <scope>NUCLEOTIDE SEQUENCE [LARGE SCALE GENOMIC DNA]</scope>
    <source>
        <strain evidence="7 8">NIES-4468</strain>
    </source>
</reference>
<dbReference type="SUPFAM" id="SSF52540">
    <property type="entry name" value="P-loop containing nucleoside triphosphate hydrolases"/>
    <property type="match status" value="1"/>
</dbReference>
<evidence type="ECO:0000313" key="8">
    <source>
        <dbReference type="Proteomes" id="UP001165090"/>
    </source>
</evidence>
<keyword evidence="4" id="KW-1133">Transmembrane helix</keyword>
<keyword evidence="8" id="KW-1185">Reference proteome</keyword>
<evidence type="ECO:0000313" key="7">
    <source>
        <dbReference type="EMBL" id="GLI64949.1"/>
    </source>
</evidence>
<organism evidence="7 8">
    <name type="scientific">Volvox africanus</name>
    <dbReference type="NCBI Taxonomy" id="51714"/>
    <lineage>
        <taxon>Eukaryota</taxon>
        <taxon>Viridiplantae</taxon>
        <taxon>Chlorophyta</taxon>
        <taxon>core chlorophytes</taxon>
        <taxon>Chlorophyceae</taxon>
        <taxon>CS clade</taxon>
        <taxon>Chlamydomonadales</taxon>
        <taxon>Volvocaceae</taxon>
        <taxon>Volvox</taxon>
    </lineage>
</organism>
<comment type="subcellular location">
    <subcellularLocation>
        <location evidence="1">Membrane</location>
        <topology evidence="1">Multi-pass membrane protein</topology>
    </subcellularLocation>
</comment>
<gene>
    <name evidence="7" type="ORF">VaNZ11_008354</name>
</gene>
<dbReference type="EMBL" id="BSDZ01000021">
    <property type="protein sequence ID" value="GLI64949.1"/>
    <property type="molecule type" value="Genomic_DNA"/>
</dbReference>
<evidence type="ECO:0000256" key="1">
    <source>
        <dbReference type="ARBA" id="ARBA00004141"/>
    </source>
</evidence>
<protein>
    <recommendedName>
        <fullName evidence="6">ABC transporter family G domain-containing protein</fullName>
    </recommendedName>
</protein>
<feature type="domain" description="ABC transporter family G" evidence="6">
    <location>
        <begin position="35"/>
        <end position="98"/>
    </location>
</feature>
<feature type="non-terminal residue" evidence="7">
    <location>
        <position position="102"/>
    </location>
</feature>
<evidence type="ECO:0000256" key="4">
    <source>
        <dbReference type="ARBA" id="ARBA00022989"/>
    </source>
</evidence>
<keyword evidence="3" id="KW-0812">Transmembrane</keyword>
<keyword evidence="2" id="KW-0813">Transport</keyword>